<feature type="region of interest" description="Disordered" evidence="2">
    <location>
        <begin position="276"/>
        <end position="315"/>
    </location>
</feature>
<evidence type="ECO:0000313" key="5">
    <source>
        <dbReference type="EMBL" id="KAK8892598.1"/>
    </source>
</evidence>
<evidence type="ECO:0000256" key="1">
    <source>
        <dbReference type="ARBA" id="ARBA00022801"/>
    </source>
</evidence>
<keyword evidence="1" id="KW-0378">Hydrolase</keyword>
<accession>A0ABR2KN58</accession>
<dbReference type="Proteomes" id="UP001470230">
    <property type="component" value="Unassembled WGS sequence"/>
</dbReference>
<dbReference type="Pfam" id="PF07859">
    <property type="entry name" value="Abhydrolase_3"/>
    <property type="match status" value="1"/>
</dbReference>
<evidence type="ECO:0000313" key="6">
    <source>
        <dbReference type="Proteomes" id="UP001470230"/>
    </source>
</evidence>
<keyword evidence="3" id="KW-0812">Transmembrane</keyword>
<dbReference type="PANTHER" id="PTHR48081">
    <property type="entry name" value="AB HYDROLASE SUPERFAMILY PROTEIN C4A8.06C"/>
    <property type="match status" value="1"/>
</dbReference>
<dbReference type="InterPro" id="IPR013094">
    <property type="entry name" value="AB_hydrolase_3"/>
</dbReference>
<keyword evidence="3" id="KW-0472">Membrane</keyword>
<name>A0ABR2KN58_9EUKA</name>
<protein>
    <recommendedName>
        <fullName evidence="4">Alpha/beta hydrolase fold-3 domain-containing protein</fullName>
    </recommendedName>
</protein>
<evidence type="ECO:0000256" key="2">
    <source>
        <dbReference type="SAM" id="MobiDB-lite"/>
    </source>
</evidence>
<dbReference type="InterPro" id="IPR029058">
    <property type="entry name" value="AB_hydrolase_fold"/>
</dbReference>
<proteinExistence type="predicted"/>
<sequence length="410" mass="45036">MLNILLLTKLILAANQGRIFLWDENKMPCKRNYSTSSGYSDPPDFRPFIEYYPAISKIKGAVMICPGGAFQFRSMYPEGYSVADKLSRLGYQCFVVSYRLRPYTQQEGALDLQRAVRYVRKNAETYGINPENIAVVGFSAGGILCGELCLNWKDLTNAQKLESKYVPDELDNVKSTVAAIGHIYSFYGRLSVSNNDVDTLRNAKIPPSFYAYGTRDPFYRQFIQNAEASRNAGALVEEHVFEGQPHGFGSGNSNSNWTPLFDTFLTSIFASNDQVASTATSNPTPITTKTSTPTTNPASTATSTRTSTSESSTHITQTLTASNSAIWLDPTVNIDQDDANLNLPENKNKKKKSTLSIIIGFVGGVVVISATVAITLYLKKRSGSPKKQSVEIENDLLNGSIIDSQNNSII</sequence>
<dbReference type="EMBL" id="JAPFFF010000004">
    <property type="protein sequence ID" value="KAK8892598.1"/>
    <property type="molecule type" value="Genomic_DNA"/>
</dbReference>
<gene>
    <name evidence="5" type="ORF">M9Y10_029837</name>
</gene>
<feature type="domain" description="Alpha/beta hydrolase fold-3" evidence="4">
    <location>
        <begin position="67"/>
        <end position="248"/>
    </location>
</feature>
<comment type="caution">
    <text evidence="5">The sequence shown here is derived from an EMBL/GenBank/DDBJ whole genome shotgun (WGS) entry which is preliminary data.</text>
</comment>
<evidence type="ECO:0000256" key="3">
    <source>
        <dbReference type="SAM" id="Phobius"/>
    </source>
</evidence>
<keyword evidence="6" id="KW-1185">Reference proteome</keyword>
<feature type="transmembrane region" description="Helical" evidence="3">
    <location>
        <begin position="355"/>
        <end position="378"/>
    </location>
</feature>
<reference evidence="5 6" key="1">
    <citation type="submission" date="2024-04" db="EMBL/GenBank/DDBJ databases">
        <title>Tritrichomonas musculus Genome.</title>
        <authorList>
            <person name="Alves-Ferreira E."/>
            <person name="Grigg M."/>
            <person name="Lorenzi H."/>
            <person name="Galac M."/>
        </authorList>
    </citation>
    <scope>NUCLEOTIDE SEQUENCE [LARGE SCALE GENOMIC DNA]</scope>
    <source>
        <strain evidence="5 6">EAF2021</strain>
    </source>
</reference>
<organism evidence="5 6">
    <name type="scientific">Tritrichomonas musculus</name>
    <dbReference type="NCBI Taxonomy" id="1915356"/>
    <lineage>
        <taxon>Eukaryota</taxon>
        <taxon>Metamonada</taxon>
        <taxon>Parabasalia</taxon>
        <taxon>Tritrichomonadida</taxon>
        <taxon>Tritrichomonadidae</taxon>
        <taxon>Tritrichomonas</taxon>
    </lineage>
</organism>
<evidence type="ECO:0000259" key="4">
    <source>
        <dbReference type="Pfam" id="PF07859"/>
    </source>
</evidence>
<keyword evidence="3" id="KW-1133">Transmembrane helix</keyword>
<dbReference type="InterPro" id="IPR050300">
    <property type="entry name" value="GDXG_lipolytic_enzyme"/>
</dbReference>
<dbReference type="Gene3D" id="3.40.50.1820">
    <property type="entry name" value="alpha/beta hydrolase"/>
    <property type="match status" value="1"/>
</dbReference>
<dbReference type="SUPFAM" id="SSF53474">
    <property type="entry name" value="alpha/beta-Hydrolases"/>
    <property type="match status" value="1"/>
</dbReference>